<proteinExistence type="predicted"/>
<accession>A0AAF0DQ70</accession>
<evidence type="ECO:0000313" key="2">
    <source>
        <dbReference type="Proteomes" id="UP001219355"/>
    </source>
</evidence>
<dbReference type="EMBL" id="CP120631">
    <property type="protein sequence ID" value="WEW61401.1"/>
    <property type="molecule type" value="Genomic_DNA"/>
</dbReference>
<name>A0AAF0DQ70_9EURO</name>
<dbReference type="AlphaFoldDB" id="A0AAF0DQ70"/>
<gene>
    <name evidence="1" type="ORF">PRK78_006891</name>
</gene>
<organism evidence="1 2">
    <name type="scientific">Emydomyces testavorans</name>
    <dbReference type="NCBI Taxonomy" id="2070801"/>
    <lineage>
        <taxon>Eukaryota</taxon>
        <taxon>Fungi</taxon>
        <taxon>Dikarya</taxon>
        <taxon>Ascomycota</taxon>
        <taxon>Pezizomycotina</taxon>
        <taxon>Eurotiomycetes</taxon>
        <taxon>Eurotiomycetidae</taxon>
        <taxon>Onygenales</taxon>
        <taxon>Nannizziopsiaceae</taxon>
        <taxon>Emydomyces</taxon>
    </lineage>
</organism>
<evidence type="ECO:0000313" key="1">
    <source>
        <dbReference type="EMBL" id="WEW61401.1"/>
    </source>
</evidence>
<reference evidence="1" key="1">
    <citation type="submission" date="2023-03" db="EMBL/GenBank/DDBJ databases">
        <title>Emydomyces testavorans Genome Sequence.</title>
        <authorList>
            <person name="Hoyer L."/>
        </authorList>
    </citation>
    <scope>NUCLEOTIDE SEQUENCE</scope>
    <source>
        <strain evidence="1">16-2883</strain>
    </source>
</reference>
<keyword evidence="2" id="KW-1185">Reference proteome</keyword>
<sequence>MCVPKPFAGVDCAGRPLPVDVADPAAPNAVVAGFVAETVTFATSAVADGAYEVLEKEQADMILSISTPSQWSCCDRGDIEALVVADTSSLDGLIGFNAAVGLFSTIFHLSLARIDVAGIGQLDHGLANSLAFARYAGSVQLFRERVVDEEKTLCEYN</sequence>
<dbReference type="Proteomes" id="UP001219355">
    <property type="component" value="Chromosome 5"/>
</dbReference>
<protein>
    <submittedName>
        <fullName evidence="1">Uncharacterized protein</fullName>
    </submittedName>
</protein>